<dbReference type="EMBL" id="BARW01000857">
    <property type="protein sequence ID" value="GAI70344.1"/>
    <property type="molecule type" value="Genomic_DNA"/>
</dbReference>
<proteinExistence type="predicted"/>
<evidence type="ECO:0000256" key="1">
    <source>
        <dbReference type="SAM" id="MobiDB-lite"/>
    </source>
</evidence>
<evidence type="ECO:0000313" key="2">
    <source>
        <dbReference type="EMBL" id="GAI70344.1"/>
    </source>
</evidence>
<name>X1SR97_9ZZZZ</name>
<gene>
    <name evidence="2" type="ORF">S12H4_03153</name>
</gene>
<accession>X1SR97</accession>
<organism evidence="2">
    <name type="scientific">marine sediment metagenome</name>
    <dbReference type="NCBI Taxonomy" id="412755"/>
    <lineage>
        <taxon>unclassified sequences</taxon>
        <taxon>metagenomes</taxon>
        <taxon>ecological metagenomes</taxon>
    </lineage>
</organism>
<reference evidence="2" key="1">
    <citation type="journal article" date="2014" name="Front. Microbiol.">
        <title>High frequency of phylogenetically diverse reductive dehalogenase-homologous genes in deep subseafloor sedimentary metagenomes.</title>
        <authorList>
            <person name="Kawai M."/>
            <person name="Futagami T."/>
            <person name="Toyoda A."/>
            <person name="Takaki Y."/>
            <person name="Nishi S."/>
            <person name="Hori S."/>
            <person name="Arai W."/>
            <person name="Tsubouchi T."/>
            <person name="Morono Y."/>
            <person name="Uchiyama I."/>
            <person name="Ito T."/>
            <person name="Fujiyama A."/>
            <person name="Inagaki F."/>
            <person name="Takami H."/>
        </authorList>
    </citation>
    <scope>NUCLEOTIDE SEQUENCE</scope>
    <source>
        <strain evidence="2">Expedition CK06-06</strain>
    </source>
</reference>
<feature type="region of interest" description="Disordered" evidence="1">
    <location>
        <begin position="17"/>
        <end position="37"/>
    </location>
</feature>
<sequence length="50" mass="5422">DNFTGMIIVIPMDNKPMYHDQNGSIPSGHGERPADGFVCPTSDSFLKGVK</sequence>
<comment type="caution">
    <text evidence="2">The sequence shown here is derived from an EMBL/GenBank/DDBJ whole genome shotgun (WGS) entry which is preliminary data.</text>
</comment>
<dbReference type="AlphaFoldDB" id="X1SR97"/>
<feature type="non-terminal residue" evidence="2">
    <location>
        <position position="1"/>
    </location>
</feature>
<protein>
    <submittedName>
        <fullName evidence="2">Uncharacterized protein</fullName>
    </submittedName>
</protein>